<dbReference type="Gene3D" id="3.30.70.1820">
    <property type="entry name" value="L1 transposable element, RRM domain"/>
    <property type="match status" value="1"/>
</dbReference>
<comment type="caution">
    <text evidence="1">The sequence shown here is derived from an EMBL/GenBank/DDBJ whole genome shotgun (WGS) entry which is preliminary data.</text>
</comment>
<dbReference type="AlphaFoldDB" id="A0AAV7NCX5"/>
<dbReference type="EMBL" id="JANPWB010000012">
    <property type="protein sequence ID" value="KAJ1113916.1"/>
    <property type="molecule type" value="Genomic_DNA"/>
</dbReference>
<dbReference type="PANTHER" id="PTHR11505">
    <property type="entry name" value="L1 TRANSPOSABLE ELEMENT-RELATED"/>
    <property type="match status" value="1"/>
</dbReference>
<organism evidence="1 2">
    <name type="scientific">Pleurodeles waltl</name>
    <name type="common">Iberian ribbed newt</name>
    <dbReference type="NCBI Taxonomy" id="8319"/>
    <lineage>
        <taxon>Eukaryota</taxon>
        <taxon>Metazoa</taxon>
        <taxon>Chordata</taxon>
        <taxon>Craniata</taxon>
        <taxon>Vertebrata</taxon>
        <taxon>Euteleostomi</taxon>
        <taxon>Amphibia</taxon>
        <taxon>Batrachia</taxon>
        <taxon>Caudata</taxon>
        <taxon>Salamandroidea</taxon>
        <taxon>Salamandridae</taxon>
        <taxon>Pleurodelinae</taxon>
        <taxon>Pleurodeles</taxon>
    </lineage>
</organism>
<accession>A0AAV7NCX5</accession>
<reference evidence="1" key="1">
    <citation type="journal article" date="2022" name="bioRxiv">
        <title>Sequencing and chromosome-scale assembly of the giantPleurodeles waltlgenome.</title>
        <authorList>
            <person name="Brown T."/>
            <person name="Elewa A."/>
            <person name="Iarovenko S."/>
            <person name="Subramanian E."/>
            <person name="Araus A.J."/>
            <person name="Petzold A."/>
            <person name="Susuki M."/>
            <person name="Suzuki K.-i.T."/>
            <person name="Hayashi T."/>
            <person name="Toyoda A."/>
            <person name="Oliveira C."/>
            <person name="Osipova E."/>
            <person name="Leigh N.D."/>
            <person name="Simon A."/>
            <person name="Yun M.H."/>
        </authorList>
    </citation>
    <scope>NUCLEOTIDE SEQUENCE</scope>
    <source>
        <strain evidence="1">20211129_DDA</strain>
        <tissue evidence="1">Liver</tissue>
    </source>
</reference>
<evidence type="ECO:0000313" key="2">
    <source>
        <dbReference type="Proteomes" id="UP001066276"/>
    </source>
</evidence>
<sequence>MDDHLNTMPERDQELLFLCSKLIDLEDRSRRDNVRFFGFPENTEEMDIQAFLRKILPTLTGPTFDSPLEFQRAHHLAQKRPESSSPHIIAFLLRYGQARQLLMVARSHGPFRTEGCEIRIAADFSKETNDRSKAFLSLRPRLRQMGIQYGLFEPARM</sequence>
<dbReference type="Proteomes" id="UP001066276">
    <property type="component" value="Chromosome 8"/>
</dbReference>
<gene>
    <name evidence="1" type="ORF">NDU88_002156</name>
</gene>
<proteinExistence type="predicted"/>
<protein>
    <submittedName>
        <fullName evidence="1">Uncharacterized protein</fullName>
    </submittedName>
</protein>
<evidence type="ECO:0000313" key="1">
    <source>
        <dbReference type="EMBL" id="KAJ1113916.1"/>
    </source>
</evidence>
<keyword evidence="2" id="KW-1185">Reference proteome</keyword>
<dbReference type="InterPro" id="IPR004244">
    <property type="entry name" value="Transposase_22"/>
</dbReference>
<name>A0AAV7NCX5_PLEWA</name>